<keyword evidence="2" id="KW-0548">Nucleotidyltransferase</keyword>
<dbReference type="GO" id="GO:0016779">
    <property type="term" value="F:nucleotidyltransferase activity"/>
    <property type="evidence" value="ECO:0007669"/>
    <property type="project" value="UniProtKB-KW"/>
</dbReference>
<dbReference type="Pfam" id="PF12804">
    <property type="entry name" value="NTP_transf_3"/>
    <property type="match status" value="1"/>
</dbReference>
<dbReference type="RefSeq" id="WP_253329846.1">
    <property type="nucleotide sequence ID" value="NZ_JAMYXC010000044.1"/>
</dbReference>
<dbReference type="PANTHER" id="PTHR43584">
    <property type="entry name" value="NUCLEOTIDYL TRANSFERASE"/>
    <property type="match status" value="1"/>
</dbReference>
<dbReference type="InterPro" id="IPR029044">
    <property type="entry name" value="Nucleotide-diphossugar_trans"/>
</dbReference>
<evidence type="ECO:0000256" key="3">
    <source>
        <dbReference type="ARBA" id="ARBA00022842"/>
    </source>
</evidence>
<keyword evidence="3" id="KW-0460">Magnesium</keyword>
<keyword evidence="1" id="KW-0808">Transferase</keyword>
<sequence length="233" mass="25210">MTPNGTPSAVMIFAAGLGRRMGPLTAQRPKPMVEVGGRPLIDHALDLTAPLMPLRRVVNLHHKGEVLRDHLAGRDVILSDETDKLLETGGGLRKARPLLGPGPVYTLNSDAIWSGPNPLLALRHAWDPARMEALLLLLPRENAMGHTGQGDFIVAPDGQLTRGPGHVYSGAQIILPDGLDAIPEEAFSLNLLWNEIAARDRLYGVVHDGRWCDVGRPDCIPIAESMLQGDHVL</sequence>
<dbReference type="InterPro" id="IPR050065">
    <property type="entry name" value="GlmU-like"/>
</dbReference>
<dbReference type="AlphaFoldDB" id="A0A9X2JMY5"/>
<dbReference type="EMBL" id="JAMYXC010000044">
    <property type="protein sequence ID" value="MCP1167593.1"/>
    <property type="molecule type" value="Genomic_DNA"/>
</dbReference>
<gene>
    <name evidence="5" type="ORF">NHG85_03455</name>
</gene>
<comment type="caution">
    <text evidence="5">The sequence shown here is derived from an EMBL/GenBank/DDBJ whole genome shotgun (WGS) entry which is preliminary data.</text>
</comment>
<keyword evidence="6" id="KW-1185">Reference proteome</keyword>
<evidence type="ECO:0000256" key="1">
    <source>
        <dbReference type="ARBA" id="ARBA00022679"/>
    </source>
</evidence>
<dbReference type="Gene3D" id="3.90.550.10">
    <property type="entry name" value="Spore Coat Polysaccharide Biosynthesis Protein SpsA, Chain A"/>
    <property type="match status" value="1"/>
</dbReference>
<evidence type="ECO:0000313" key="6">
    <source>
        <dbReference type="Proteomes" id="UP001139477"/>
    </source>
</evidence>
<feature type="domain" description="MobA-like NTP transferase" evidence="4">
    <location>
        <begin position="11"/>
        <end position="130"/>
    </location>
</feature>
<dbReference type="SUPFAM" id="SSF53448">
    <property type="entry name" value="Nucleotide-diphospho-sugar transferases"/>
    <property type="match status" value="1"/>
</dbReference>
<dbReference type="Proteomes" id="UP001139477">
    <property type="component" value="Unassembled WGS sequence"/>
</dbReference>
<organism evidence="5 6">
    <name type="scientific">Limimaricola litoreus</name>
    <dbReference type="NCBI Taxonomy" id="2955316"/>
    <lineage>
        <taxon>Bacteria</taxon>
        <taxon>Pseudomonadati</taxon>
        <taxon>Pseudomonadota</taxon>
        <taxon>Alphaproteobacteria</taxon>
        <taxon>Rhodobacterales</taxon>
        <taxon>Paracoccaceae</taxon>
        <taxon>Limimaricola</taxon>
    </lineage>
</organism>
<proteinExistence type="predicted"/>
<protein>
    <submittedName>
        <fullName evidence="5">Nucleotidyltransferase family protein</fullName>
    </submittedName>
</protein>
<evidence type="ECO:0000313" key="5">
    <source>
        <dbReference type="EMBL" id="MCP1167593.1"/>
    </source>
</evidence>
<dbReference type="InterPro" id="IPR025877">
    <property type="entry name" value="MobA-like_NTP_Trfase"/>
</dbReference>
<reference evidence="5" key="1">
    <citation type="submission" date="2022-06" db="EMBL/GenBank/DDBJ databases">
        <title>Limimaricola sediminis sp. nov., isolated from an intertidal sediment.</title>
        <authorList>
            <person name="Shao X."/>
        </authorList>
    </citation>
    <scope>NUCLEOTIDE SEQUENCE</scope>
    <source>
        <strain evidence="5">ASW11-118</strain>
    </source>
</reference>
<dbReference type="PANTHER" id="PTHR43584:SF8">
    <property type="entry name" value="N-ACETYLMURAMATE ALPHA-1-PHOSPHATE URIDYLYLTRANSFERASE"/>
    <property type="match status" value="1"/>
</dbReference>
<accession>A0A9X2JMY5</accession>
<evidence type="ECO:0000256" key="2">
    <source>
        <dbReference type="ARBA" id="ARBA00022695"/>
    </source>
</evidence>
<name>A0A9X2JMY5_9RHOB</name>
<dbReference type="CDD" id="cd06422">
    <property type="entry name" value="NTP_transferase_like_1"/>
    <property type="match status" value="1"/>
</dbReference>
<evidence type="ECO:0000259" key="4">
    <source>
        <dbReference type="Pfam" id="PF12804"/>
    </source>
</evidence>